<evidence type="ECO:0000313" key="2">
    <source>
        <dbReference type="EMBL" id="MPC30590.1"/>
    </source>
</evidence>
<sequence length="150" mass="17147">MFYPTSLVSSYPRYNPGYMALSSNYPQLTHSPLGTVLTGQNHYPYFGPIYPQLQNKDTNHKSGKYHDPTINAVLDTVIEELKNILKCDFNKSMIEAMAFKTFEARAFMPKMPSFRKVPKTKPPSPSCMDEDSRDVPSDEDSKQSQEKRVE</sequence>
<keyword evidence="3" id="KW-1185">Reference proteome</keyword>
<dbReference type="OrthoDB" id="308383at2759"/>
<evidence type="ECO:0000313" key="3">
    <source>
        <dbReference type="Proteomes" id="UP000324222"/>
    </source>
</evidence>
<feature type="compositionally biased region" description="Basic and acidic residues" evidence="1">
    <location>
        <begin position="133"/>
        <end position="150"/>
    </location>
</feature>
<name>A0A5B7E912_PORTR</name>
<keyword evidence="2" id="KW-0808">Transferase</keyword>
<accession>A0A5B7E912</accession>
<keyword evidence="2" id="KW-0489">Methyltransferase</keyword>
<proteinExistence type="predicted"/>
<feature type="region of interest" description="Disordered" evidence="1">
    <location>
        <begin position="113"/>
        <end position="150"/>
    </location>
</feature>
<gene>
    <name evidence="2" type="primary">setd1ba</name>
    <name evidence="2" type="ORF">E2C01_023856</name>
</gene>
<dbReference type="EMBL" id="VSRR010002282">
    <property type="protein sequence ID" value="MPC30590.1"/>
    <property type="molecule type" value="Genomic_DNA"/>
</dbReference>
<dbReference type="AlphaFoldDB" id="A0A5B7E912"/>
<comment type="caution">
    <text evidence="2">The sequence shown here is derived from an EMBL/GenBank/DDBJ whole genome shotgun (WGS) entry which is preliminary data.</text>
</comment>
<organism evidence="2 3">
    <name type="scientific">Portunus trituberculatus</name>
    <name type="common">Swimming crab</name>
    <name type="synonym">Neptunus trituberculatus</name>
    <dbReference type="NCBI Taxonomy" id="210409"/>
    <lineage>
        <taxon>Eukaryota</taxon>
        <taxon>Metazoa</taxon>
        <taxon>Ecdysozoa</taxon>
        <taxon>Arthropoda</taxon>
        <taxon>Crustacea</taxon>
        <taxon>Multicrustacea</taxon>
        <taxon>Malacostraca</taxon>
        <taxon>Eumalacostraca</taxon>
        <taxon>Eucarida</taxon>
        <taxon>Decapoda</taxon>
        <taxon>Pleocyemata</taxon>
        <taxon>Brachyura</taxon>
        <taxon>Eubrachyura</taxon>
        <taxon>Portunoidea</taxon>
        <taxon>Portunidae</taxon>
        <taxon>Portuninae</taxon>
        <taxon>Portunus</taxon>
    </lineage>
</organism>
<protein>
    <submittedName>
        <fullName evidence="2">Histone-lysine N-methyltransferase SETD1B-A</fullName>
    </submittedName>
</protein>
<evidence type="ECO:0000256" key="1">
    <source>
        <dbReference type="SAM" id="MobiDB-lite"/>
    </source>
</evidence>
<reference evidence="2 3" key="1">
    <citation type="submission" date="2019-05" db="EMBL/GenBank/DDBJ databases">
        <title>Another draft genome of Portunus trituberculatus and its Hox gene families provides insights of decapod evolution.</title>
        <authorList>
            <person name="Jeong J.-H."/>
            <person name="Song I."/>
            <person name="Kim S."/>
            <person name="Choi T."/>
            <person name="Kim D."/>
            <person name="Ryu S."/>
            <person name="Kim W."/>
        </authorList>
    </citation>
    <scope>NUCLEOTIDE SEQUENCE [LARGE SCALE GENOMIC DNA]</scope>
    <source>
        <tissue evidence="2">Muscle</tissue>
    </source>
</reference>
<dbReference type="Proteomes" id="UP000324222">
    <property type="component" value="Unassembled WGS sequence"/>
</dbReference>
<dbReference type="GO" id="GO:0032259">
    <property type="term" value="P:methylation"/>
    <property type="evidence" value="ECO:0007669"/>
    <property type="project" value="UniProtKB-KW"/>
</dbReference>
<dbReference type="GO" id="GO:0008168">
    <property type="term" value="F:methyltransferase activity"/>
    <property type="evidence" value="ECO:0007669"/>
    <property type="project" value="UniProtKB-KW"/>
</dbReference>